<accession>A0A378N8G2</accession>
<feature type="region of interest" description="Disordered" evidence="1">
    <location>
        <begin position="66"/>
        <end position="85"/>
    </location>
</feature>
<dbReference type="AlphaFoldDB" id="A0A378N8G2"/>
<evidence type="ECO:0000256" key="1">
    <source>
        <dbReference type="SAM" id="MobiDB-lite"/>
    </source>
</evidence>
<evidence type="ECO:0000313" key="4">
    <source>
        <dbReference type="Proteomes" id="UP000254802"/>
    </source>
</evidence>
<dbReference type="GO" id="GO:0006171">
    <property type="term" value="P:cAMP biosynthetic process"/>
    <property type="evidence" value="ECO:0007669"/>
    <property type="project" value="InterPro"/>
</dbReference>
<sequence>MGSTGTITQTSCSDLDLWLCYPNHFTIEQYKLMELKINKLQEWAKTFQIDINIYLMNPEQFKSQTYNSSVTDEHSGSAQHFFSIR</sequence>
<name>A0A378N8G2_MANHA</name>
<dbReference type="Proteomes" id="UP000254802">
    <property type="component" value="Unassembled WGS sequence"/>
</dbReference>
<dbReference type="GO" id="GO:0004016">
    <property type="term" value="F:adenylate cyclase activity"/>
    <property type="evidence" value="ECO:0007669"/>
    <property type="project" value="InterPro"/>
</dbReference>
<gene>
    <name evidence="3" type="ORF">NCTC10638_03933</name>
</gene>
<dbReference type="InterPro" id="IPR000274">
    <property type="entry name" value="Adenylate_cyclase_1"/>
</dbReference>
<dbReference type="InterPro" id="IPR024685">
    <property type="entry name" value="Adenylate_cyclase_1_N"/>
</dbReference>
<reference evidence="3 4" key="1">
    <citation type="submission" date="2018-06" db="EMBL/GenBank/DDBJ databases">
        <authorList>
            <consortium name="Pathogen Informatics"/>
            <person name="Doyle S."/>
        </authorList>
    </citation>
    <scope>NUCLEOTIDE SEQUENCE [LARGE SCALE GENOMIC DNA]</scope>
    <source>
        <strain evidence="3 4">NCTC10638</strain>
    </source>
</reference>
<evidence type="ECO:0000259" key="2">
    <source>
        <dbReference type="Pfam" id="PF12633"/>
    </source>
</evidence>
<evidence type="ECO:0000313" key="3">
    <source>
        <dbReference type="EMBL" id="STY64743.1"/>
    </source>
</evidence>
<dbReference type="EMBL" id="UGPN01000002">
    <property type="protein sequence ID" value="STY64743.1"/>
    <property type="molecule type" value="Genomic_DNA"/>
</dbReference>
<dbReference type="PANTHER" id="PTHR38760:SF1">
    <property type="entry name" value="ADENYLATE CYCLASE"/>
    <property type="match status" value="1"/>
</dbReference>
<feature type="domain" description="Adenylate cyclase class-I N-terminal" evidence="2">
    <location>
        <begin position="1"/>
        <end position="82"/>
    </location>
</feature>
<organism evidence="3 4">
    <name type="scientific">Mannheimia haemolytica</name>
    <name type="common">Pasteurella haemolytica</name>
    <dbReference type="NCBI Taxonomy" id="75985"/>
    <lineage>
        <taxon>Bacteria</taxon>
        <taxon>Pseudomonadati</taxon>
        <taxon>Pseudomonadota</taxon>
        <taxon>Gammaproteobacteria</taxon>
        <taxon>Pasteurellales</taxon>
        <taxon>Pasteurellaceae</taxon>
        <taxon>Mannheimia</taxon>
    </lineage>
</organism>
<protein>
    <submittedName>
        <fullName evidence="3">Adenylate cyclase</fullName>
    </submittedName>
</protein>
<dbReference type="PANTHER" id="PTHR38760">
    <property type="entry name" value="ADENYLATE CYCLASE"/>
    <property type="match status" value="1"/>
</dbReference>
<proteinExistence type="predicted"/>
<dbReference type="Pfam" id="PF12633">
    <property type="entry name" value="Adenyl_cycl_N"/>
    <property type="match status" value="1"/>
</dbReference>